<comment type="caution">
    <text evidence="8">The sequence shown here is derived from an EMBL/GenBank/DDBJ whole genome shotgun (WGS) entry which is preliminary data.</text>
</comment>
<dbReference type="InterPro" id="IPR000060">
    <property type="entry name" value="BCCT_transptr"/>
</dbReference>
<keyword evidence="4 7" id="KW-0812">Transmembrane</keyword>
<feature type="transmembrane region" description="Helical" evidence="7">
    <location>
        <begin position="58"/>
        <end position="77"/>
    </location>
</feature>
<evidence type="ECO:0000256" key="1">
    <source>
        <dbReference type="ARBA" id="ARBA00004651"/>
    </source>
</evidence>
<dbReference type="RefSeq" id="WP_257912344.1">
    <property type="nucleotide sequence ID" value="NZ_JANPWE010000002.1"/>
</dbReference>
<feature type="transmembrane region" description="Helical" evidence="7">
    <location>
        <begin position="460"/>
        <end position="480"/>
    </location>
</feature>
<sequence length="514" mass="56331">MEVKLNTNPNNKKQKYDKTLIIIPLLLVAIASVFFLVYPEKSASVLNNVSNYFVSKTGWLFMSFPPVMLLISMYWAFSKRGNIRMGGDNAKAPISMWTYIIILFSAGMGAGSVVFSMVEWAYYYSAPPFGMEAFSLAAAEMSTAYNMFHWGISIATLNMLLAIPFCYCYYIRKHNTLRLGDMCGIMIGEDKKYSKVLVKVINLIFIIAVLGSLSTTLGLGIPYISRSLSIVFGFPESSLINIAVILFIAVLFSFSSYLGISKGLQKLSEINVYWGFIFLAIILFGGSTIFILDNMANAIGLMLQNYIRMSFNLDPVFGGGFAQDWTIFFICYAWGFVAMTSVVIVKLSYGRTFREMILGNIFGVAAGLFVLMGINGSNALSLQLEGKFDVAGILASEGIQSAIVGILGQTVMGTVVGVIAFAIMLVLFIATTMDGASLTLASATIDKIDVKEEPSPVMRLVWCVILSVIPLTLTAVGAGLSTLQSLVNLIGWPIMIIGIFMLIKTFKWAKEDGY</sequence>
<evidence type="ECO:0000256" key="4">
    <source>
        <dbReference type="ARBA" id="ARBA00022692"/>
    </source>
</evidence>
<feature type="transmembrane region" description="Helical" evidence="7">
    <location>
        <begin position="97"/>
        <end position="123"/>
    </location>
</feature>
<name>A0ABT1Y1P4_9FIRM</name>
<reference evidence="8 9" key="1">
    <citation type="submission" date="2022-08" db="EMBL/GenBank/DDBJ databases">
        <title>Proteogenomics of the novel Dehalobacterium formicoaceticum strain EZ94 highlights a key role of methyltransferases during anaerobic dichloromethane degradation.</title>
        <authorList>
            <person name="Wasmund K."/>
        </authorList>
    </citation>
    <scope>NUCLEOTIDE SEQUENCE [LARGE SCALE GENOMIC DNA]</scope>
    <source>
        <strain evidence="8 9">EZ94</strain>
    </source>
</reference>
<feature type="transmembrane region" description="Helical" evidence="7">
    <location>
        <begin position="486"/>
        <end position="503"/>
    </location>
</feature>
<keyword evidence="6 7" id="KW-0472">Membrane</keyword>
<dbReference type="PANTHER" id="PTHR30047">
    <property type="entry name" value="HIGH-AFFINITY CHOLINE TRANSPORT PROTEIN-RELATED"/>
    <property type="match status" value="1"/>
</dbReference>
<feature type="transmembrane region" description="Helical" evidence="7">
    <location>
        <begin position="406"/>
        <end position="430"/>
    </location>
</feature>
<keyword evidence="2" id="KW-0813">Transport</keyword>
<feature type="transmembrane region" description="Helical" evidence="7">
    <location>
        <begin position="272"/>
        <end position="292"/>
    </location>
</feature>
<protein>
    <submittedName>
        <fullName evidence="8">BCCT family transporter</fullName>
    </submittedName>
</protein>
<evidence type="ECO:0000256" key="5">
    <source>
        <dbReference type="ARBA" id="ARBA00022989"/>
    </source>
</evidence>
<evidence type="ECO:0000256" key="7">
    <source>
        <dbReference type="SAM" id="Phobius"/>
    </source>
</evidence>
<keyword evidence="9" id="KW-1185">Reference proteome</keyword>
<comment type="subcellular location">
    <subcellularLocation>
        <location evidence="1">Cell membrane</location>
        <topology evidence="1">Multi-pass membrane protein</topology>
    </subcellularLocation>
</comment>
<proteinExistence type="predicted"/>
<organism evidence="8 9">
    <name type="scientific">Dehalobacterium formicoaceticum</name>
    <dbReference type="NCBI Taxonomy" id="51515"/>
    <lineage>
        <taxon>Bacteria</taxon>
        <taxon>Bacillati</taxon>
        <taxon>Bacillota</taxon>
        <taxon>Clostridia</taxon>
        <taxon>Eubacteriales</taxon>
        <taxon>Peptococcaceae</taxon>
        <taxon>Dehalobacterium</taxon>
    </lineage>
</organism>
<gene>
    <name evidence="8" type="ORF">NVS47_04505</name>
</gene>
<keyword evidence="5 7" id="KW-1133">Transmembrane helix</keyword>
<evidence type="ECO:0000313" key="8">
    <source>
        <dbReference type="EMBL" id="MCR6544783.1"/>
    </source>
</evidence>
<evidence type="ECO:0000256" key="6">
    <source>
        <dbReference type="ARBA" id="ARBA00023136"/>
    </source>
</evidence>
<keyword evidence="3" id="KW-1003">Cell membrane</keyword>
<dbReference type="Pfam" id="PF02028">
    <property type="entry name" value="BCCT"/>
    <property type="match status" value="1"/>
</dbReference>
<dbReference type="PANTHER" id="PTHR30047:SF12">
    <property type="entry name" value="BCCT-FAMILY TRANSPORTER"/>
    <property type="match status" value="1"/>
</dbReference>
<feature type="transmembrane region" description="Helical" evidence="7">
    <location>
        <begin position="148"/>
        <end position="170"/>
    </location>
</feature>
<evidence type="ECO:0000313" key="9">
    <source>
        <dbReference type="Proteomes" id="UP001524944"/>
    </source>
</evidence>
<feature type="transmembrane region" description="Helical" evidence="7">
    <location>
        <begin position="196"/>
        <end position="219"/>
    </location>
</feature>
<evidence type="ECO:0000256" key="3">
    <source>
        <dbReference type="ARBA" id="ARBA00022475"/>
    </source>
</evidence>
<dbReference type="Proteomes" id="UP001524944">
    <property type="component" value="Unassembled WGS sequence"/>
</dbReference>
<dbReference type="EMBL" id="JANPWE010000002">
    <property type="protein sequence ID" value="MCR6544783.1"/>
    <property type="molecule type" value="Genomic_DNA"/>
</dbReference>
<feature type="transmembrane region" description="Helical" evidence="7">
    <location>
        <begin position="239"/>
        <end position="260"/>
    </location>
</feature>
<feature type="transmembrane region" description="Helical" evidence="7">
    <location>
        <begin position="357"/>
        <end position="374"/>
    </location>
</feature>
<evidence type="ECO:0000256" key="2">
    <source>
        <dbReference type="ARBA" id="ARBA00022448"/>
    </source>
</evidence>
<feature type="transmembrane region" description="Helical" evidence="7">
    <location>
        <begin position="20"/>
        <end position="38"/>
    </location>
</feature>
<accession>A0ABT1Y1P4</accession>
<feature type="transmembrane region" description="Helical" evidence="7">
    <location>
        <begin position="325"/>
        <end position="345"/>
    </location>
</feature>